<dbReference type="PANTHER" id="PTHR30385">
    <property type="entry name" value="SIGMA FACTOR F FLAGELLAR"/>
    <property type="match status" value="1"/>
</dbReference>
<evidence type="ECO:0000256" key="3">
    <source>
        <dbReference type="ARBA" id="ARBA00023125"/>
    </source>
</evidence>
<keyword evidence="4" id="KW-0804">Transcription</keyword>
<dbReference type="SUPFAM" id="SSF88946">
    <property type="entry name" value="Sigma2 domain of RNA polymerase sigma factors"/>
    <property type="match status" value="1"/>
</dbReference>
<accession>A0ABQ0AZ83</accession>
<feature type="domain" description="RNA polymerase sigma-70 region 2" evidence="5">
    <location>
        <begin position="36"/>
        <end position="86"/>
    </location>
</feature>
<dbReference type="InterPro" id="IPR014284">
    <property type="entry name" value="RNA_pol_sigma-70_dom"/>
</dbReference>
<dbReference type="RefSeq" id="WP_390470050.1">
    <property type="nucleotide sequence ID" value="NZ_BAABXL010000001.1"/>
</dbReference>
<comment type="caution">
    <text evidence="6">The sequence shown here is derived from an EMBL/GenBank/DDBJ whole genome shotgun (WGS) entry which is preliminary data.</text>
</comment>
<keyword evidence="7" id="KW-1185">Reference proteome</keyword>
<keyword evidence="2" id="KW-0731">Sigma factor</keyword>
<dbReference type="InterPro" id="IPR007627">
    <property type="entry name" value="RNA_pol_sigma70_r2"/>
</dbReference>
<dbReference type="Pfam" id="PF04542">
    <property type="entry name" value="Sigma70_r2"/>
    <property type="match status" value="1"/>
</dbReference>
<evidence type="ECO:0000256" key="4">
    <source>
        <dbReference type="ARBA" id="ARBA00023163"/>
    </source>
</evidence>
<dbReference type="InterPro" id="IPR013325">
    <property type="entry name" value="RNA_pol_sigma_r2"/>
</dbReference>
<evidence type="ECO:0000256" key="1">
    <source>
        <dbReference type="ARBA" id="ARBA00023015"/>
    </source>
</evidence>
<gene>
    <name evidence="6" type="ORF">F130042H8_23770</name>
</gene>
<evidence type="ECO:0000259" key="5">
    <source>
        <dbReference type="Pfam" id="PF04542"/>
    </source>
</evidence>
<dbReference type="SUPFAM" id="SSF88659">
    <property type="entry name" value="Sigma3 and sigma4 domains of RNA polymerase sigma factors"/>
    <property type="match status" value="1"/>
</dbReference>
<evidence type="ECO:0000313" key="7">
    <source>
        <dbReference type="Proteomes" id="UP001600894"/>
    </source>
</evidence>
<evidence type="ECO:0000313" key="6">
    <source>
        <dbReference type="EMBL" id="GAA6269317.1"/>
    </source>
</evidence>
<name>A0ABQ0AZ83_9FIRM</name>
<protein>
    <recommendedName>
        <fullName evidence="5">RNA polymerase sigma-70 region 2 domain-containing protein</fullName>
    </recommendedName>
</protein>
<keyword evidence="1" id="KW-0805">Transcription regulation</keyword>
<keyword evidence="3" id="KW-0238">DNA-binding</keyword>
<reference evidence="6 7" key="1">
    <citation type="submission" date="2024-04" db="EMBL/GenBank/DDBJ databases">
        <title>Defined microbial consortia suppress multidrug-resistant proinflammatory Enterobacteriaceae via ecological control.</title>
        <authorList>
            <person name="Furuichi M."/>
            <person name="Kawaguchi T."/>
            <person name="Pust M."/>
            <person name="Yasuma K."/>
            <person name="Plichta D."/>
            <person name="Hasegawa N."/>
            <person name="Ohya T."/>
            <person name="Bhattarai S."/>
            <person name="Sasajima S."/>
            <person name="Aoto Y."/>
            <person name="Tuganbaev T."/>
            <person name="Yaginuma M."/>
            <person name="Ueda M."/>
            <person name="Okahashi N."/>
            <person name="Amafuji K."/>
            <person name="Kiridooshi Y."/>
            <person name="Sugita K."/>
            <person name="Strazar M."/>
            <person name="Skelly A."/>
            <person name="Suda W."/>
            <person name="Hattori M."/>
            <person name="Nakamoto N."/>
            <person name="Caballero S."/>
            <person name="Norman J."/>
            <person name="Olle B."/>
            <person name="Tanoue T."/>
            <person name="Arita M."/>
            <person name="Bucci V."/>
            <person name="Atarashi K."/>
            <person name="Xavier R."/>
            <person name="Honda K."/>
        </authorList>
    </citation>
    <scope>NUCLEOTIDE SEQUENCE [LARGE SCALE GENOMIC DNA]</scope>
    <source>
        <strain evidence="7">f13</strain>
    </source>
</reference>
<proteinExistence type="predicted"/>
<organism evidence="6 7">
    <name type="scientific">Enterocloster alcoholdehydrogenati</name>
    <dbReference type="NCBI Taxonomy" id="2547410"/>
    <lineage>
        <taxon>Bacteria</taxon>
        <taxon>Bacillati</taxon>
        <taxon>Bacillota</taxon>
        <taxon>Clostridia</taxon>
        <taxon>Lachnospirales</taxon>
        <taxon>Lachnospiraceae</taxon>
        <taxon>Enterocloster</taxon>
    </lineage>
</organism>
<evidence type="ECO:0000256" key="2">
    <source>
        <dbReference type="ARBA" id="ARBA00023082"/>
    </source>
</evidence>
<dbReference type="EMBL" id="BAABXL010000001">
    <property type="protein sequence ID" value="GAA6269317.1"/>
    <property type="molecule type" value="Genomic_DNA"/>
</dbReference>
<dbReference type="InterPro" id="IPR013324">
    <property type="entry name" value="RNA_pol_sigma_r3/r4-like"/>
</dbReference>
<dbReference type="Gene3D" id="1.10.1740.10">
    <property type="match status" value="1"/>
</dbReference>
<dbReference type="Proteomes" id="UP001600894">
    <property type="component" value="Unassembled WGS sequence"/>
</dbReference>
<sequence>MKVIRLNSEQQKLVESNLTVVPWAIRETLQVNSHVCGLEYDDLYQEGCIWLCRAALSYDSSRSQFSTYAKTVVRNGLISHYRQVSRYQKHISRLPVEEQGETAAGSVPQNDPDEFLRYLSDTETSELLKSRLPDYHGVARLGIEALELKVKGMTVTEIARLYGVPPSHVGAWISRSVKKLQKDRKFLSAIL</sequence>
<dbReference type="NCBIfam" id="TIGR02937">
    <property type="entry name" value="sigma70-ECF"/>
    <property type="match status" value="1"/>
</dbReference>